<comment type="caution">
    <text evidence="1">The sequence shown here is derived from an EMBL/GenBank/DDBJ whole genome shotgun (WGS) entry which is preliminary data.</text>
</comment>
<dbReference type="PANTHER" id="PTHR36433">
    <property type="entry name" value="HYPOTHETICAL CYTOSOLIC PROTEIN"/>
    <property type="match status" value="1"/>
</dbReference>
<reference evidence="1 2" key="1">
    <citation type="submission" date="2018-12" db="EMBL/GenBank/DDBJ databases">
        <authorList>
            <person name="Sun L."/>
            <person name="Chen Z."/>
        </authorList>
    </citation>
    <scope>NUCLEOTIDE SEQUENCE [LARGE SCALE GENOMIC DNA]</scope>
    <source>
        <strain evidence="1 2">DSM 15890</strain>
    </source>
</reference>
<dbReference type="NCBIfam" id="TIGR01655">
    <property type="entry name" value="yxeA_fam"/>
    <property type="match status" value="1"/>
</dbReference>
<dbReference type="Gene3D" id="2.40.50.480">
    <property type="match status" value="1"/>
</dbReference>
<dbReference type="InterPro" id="IPR006542">
    <property type="entry name" value="DUF1093"/>
</dbReference>
<dbReference type="EMBL" id="RZNY01000016">
    <property type="protein sequence ID" value="RUT43960.1"/>
    <property type="molecule type" value="Genomic_DNA"/>
</dbReference>
<organism evidence="1 2">
    <name type="scientific">Paenibacillus anaericanus</name>
    <dbReference type="NCBI Taxonomy" id="170367"/>
    <lineage>
        <taxon>Bacteria</taxon>
        <taxon>Bacillati</taxon>
        <taxon>Bacillota</taxon>
        <taxon>Bacilli</taxon>
        <taxon>Bacillales</taxon>
        <taxon>Paenibacillaceae</taxon>
        <taxon>Paenibacillus</taxon>
    </lineage>
</organism>
<dbReference type="OrthoDB" id="8719215at2"/>
<protein>
    <submittedName>
        <fullName evidence="1">YxeA family protein</fullName>
    </submittedName>
</protein>
<dbReference type="AlphaFoldDB" id="A0A433Y5M9"/>
<dbReference type="Pfam" id="PF06486">
    <property type="entry name" value="DUF1093"/>
    <property type="match status" value="1"/>
</dbReference>
<evidence type="ECO:0000313" key="1">
    <source>
        <dbReference type="EMBL" id="RUT43960.1"/>
    </source>
</evidence>
<proteinExistence type="predicted"/>
<gene>
    <name evidence="1" type="ORF">EJP82_18660</name>
</gene>
<evidence type="ECO:0000313" key="2">
    <source>
        <dbReference type="Proteomes" id="UP000279446"/>
    </source>
</evidence>
<sequence length="122" mass="13616">MKKVIIVVSAMIVVVAGLLIFLQNVNLNRLGADNYYVQIKGGGEKTESKLGNGEKFVTYEYTLPAFNEAGEEKVFTFTSSKQLREEAYLNLFVKDDKGVTSYQEVQKEEIPDKAKAKLEGIS</sequence>
<dbReference type="RefSeq" id="WP_127193582.1">
    <property type="nucleotide sequence ID" value="NZ_RZNY01000016.1"/>
</dbReference>
<dbReference type="InterPro" id="IPR036166">
    <property type="entry name" value="YxeA-like_sf"/>
</dbReference>
<keyword evidence="2" id="KW-1185">Reference proteome</keyword>
<accession>A0A433Y5M9</accession>
<dbReference type="SUPFAM" id="SSF159121">
    <property type="entry name" value="BC4932-like"/>
    <property type="match status" value="1"/>
</dbReference>
<dbReference type="Proteomes" id="UP000279446">
    <property type="component" value="Unassembled WGS sequence"/>
</dbReference>
<name>A0A433Y5M9_9BACL</name>
<dbReference type="PANTHER" id="PTHR36433:SF2">
    <property type="entry name" value="YXEA FAMILY PROTEIN"/>
    <property type="match status" value="1"/>
</dbReference>